<dbReference type="Proteomes" id="UP001359485">
    <property type="component" value="Unassembled WGS sequence"/>
</dbReference>
<sequence length="242" mass="28604">MSFSRRLRNLNPYDLHKTLINEYLLTTKNKSILKRDTSLDKRDIDVIRENHQFLWSDDTESPSTWEKKLAKRYYDKLYKEYCVGDLSRYKENKFGLRWRTEQEVISGKGQFTCGSKTCTETEYLKSWEVNFGYMEHGTKKNALVKIRLCPSCSKKLNFHHKKKEIKHLKHAHLRPKDKTTTSNMDKIDNTVKPIDSGKSNEDNIDTATVGASLDVWKQTSDKEDEQKSREEEFDEYLNDLFL</sequence>
<organism evidence="2 3">
    <name type="scientific">Polyplax serrata</name>
    <name type="common">Common mouse louse</name>
    <dbReference type="NCBI Taxonomy" id="468196"/>
    <lineage>
        <taxon>Eukaryota</taxon>
        <taxon>Metazoa</taxon>
        <taxon>Ecdysozoa</taxon>
        <taxon>Arthropoda</taxon>
        <taxon>Hexapoda</taxon>
        <taxon>Insecta</taxon>
        <taxon>Pterygota</taxon>
        <taxon>Neoptera</taxon>
        <taxon>Paraneoptera</taxon>
        <taxon>Psocodea</taxon>
        <taxon>Troctomorpha</taxon>
        <taxon>Phthiraptera</taxon>
        <taxon>Anoplura</taxon>
        <taxon>Polyplacidae</taxon>
        <taxon>Polyplax</taxon>
    </lineage>
</organism>
<evidence type="ECO:0000313" key="3">
    <source>
        <dbReference type="Proteomes" id="UP001359485"/>
    </source>
</evidence>
<comment type="caution">
    <text evidence="2">The sequence shown here is derived from an EMBL/GenBank/DDBJ whole genome shotgun (WGS) entry which is preliminary data.</text>
</comment>
<dbReference type="Pfam" id="PF09725">
    <property type="entry name" value="Fra10Ac1"/>
    <property type="match status" value="1"/>
</dbReference>
<keyword evidence="3" id="KW-1185">Reference proteome</keyword>
<dbReference type="PANTHER" id="PTHR11567:SF25">
    <property type="entry name" value="PROTEIN FRA10AC1"/>
    <property type="match status" value="1"/>
</dbReference>
<feature type="compositionally biased region" description="Basic and acidic residues" evidence="1">
    <location>
        <begin position="219"/>
        <end position="230"/>
    </location>
</feature>
<dbReference type="EMBL" id="JAWJWF010000047">
    <property type="protein sequence ID" value="KAK6621640.1"/>
    <property type="molecule type" value="Genomic_DNA"/>
</dbReference>
<evidence type="ECO:0000313" key="2">
    <source>
        <dbReference type="EMBL" id="KAK6621640.1"/>
    </source>
</evidence>
<dbReference type="InterPro" id="IPR019129">
    <property type="entry name" value="Folate-sensitive_fs_Fra10Ac1"/>
</dbReference>
<dbReference type="PANTHER" id="PTHR11567">
    <property type="entry name" value="ACID PHOSPHATASE-RELATED"/>
    <property type="match status" value="1"/>
</dbReference>
<proteinExistence type="predicted"/>
<accession>A0ABR1AK16</accession>
<name>A0ABR1AK16_POLSC</name>
<dbReference type="InterPro" id="IPR050645">
    <property type="entry name" value="Histidine_acid_phosphatase"/>
</dbReference>
<reference evidence="2 3" key="1">
    <citation type="submission" date="2023-09" db="EMBL/GenBank/DDBJ databases">
        <title>Genomes of two closely related lineages of the louse Polyplax serrata with different host specificities.</title>
        <authorList>
            <person name="Martinu J."/>
            <person name="Tarabai H."/>
            <person name="Stefka J."/>
            <person name="Hypsa V."/>
        </authorList>
    </citation>
    <scope>NUCLEOTIDE SEQUENCE [LARGE SCALE GENOMIC DNA]</scope>
    <source>
        <strain evidence="2">98ZLc_SE</strain>
    </source>
</reference>
<gene>
    <name evidence="2" type="ORF">RUM44_001447</name>
</gene>
<feature type="compositionally biased region" description="Basic and acidic residues" evidence="1">
    <location>
        <begin position="174"/>
        <end position="189"/>
    </location>
</feature>
<evidence type="ECO:0000256" key="1">
    <source>
        <dbReference type="SAM" id="MobiDB-lite"/>
    </source>
</evidence>
<feature type="region of interest" description="Disordered" evidence="1">
    <location>
        <begin position="174"/>
        <end position="235"/>
    </location>
</feature>
<evidence type="ECO:0008006" key="4">
    <source>
        <dbReference type="Google" id="ProtNLM"/>
    </source>
</evidence>
<protein>
    <recommendedName>
        <fullName evidence="4">FRA10AC1</fullName>
    </recommendedName>
</protein>